<protein>
    <recommendedName>
        <fullName evidence="3">Outer membrane protein beta-barrel domain-containing protein</fullName>
    </recommendedName>
</protein>
<evidence type="ECO:0008006" key="3">
    <source>
        <dbReference type="Google" id="ProtNLM"/>
    </source>
</evidence>
<proteinExistence type="predicted"/>
<dbReference type="EMBL" id="JAQPYX010000080">
    <property type="protein sequence ID" value="MDC7149794.1"/>
    <property type="molecule type" value="Genomic_DNA"/>
</dbReference>
<name>A0AAW6I258_9BACT</name>
<dbReference type="AlphaFoldDB" id="A0AAW6I258"/>
<gene>
    <name evidence="1" type="ORF">PQG89_10195</name>
</gene>
<reference evidence="1" key="1">
    <citation type="submission" date="2023-01" db="EMBL/GenBank/DDBJ databases">
        <title>Exploring GABA producing Bacteroides strains toward improving mental health.</title>
        <authorList>
            <person name="Yousuf B."/>
            <person name="Bouhlel N.E."/>
            <person name="Mottawea W."/>
            <person name="Hammami R."/>
        </authorList>
    </citation>
    <scope>NUCLEOTIDE SEQUENCE</scope>
    <source>
        <strain evidence="1">UO.H1047</strain>
    </source>
</reference>
<evidence type="ECO:0000313" key="1">
    <source>
        <dbReference type="EMBL" id="MDC7149794.1"/>
    </source>
</evidence>
<dbReference type="Proteomes" id="UP001213646">
    <property type="component" value="Unassembled WGS sequence"/>
</dbReference>
<dbReference type="RefSeq" id="WP_195485454.1">
    <property type="nucleotide sequence ID" value="NZ_CAKXGU010000076.1"/>
</dbReference>
<organism evidence="1 2">
    <name type="scientific">Parabacteroides johnsonii</name>
    <dbReference type="NCBI Taxonomy" id="387661"/>
    <lineage>
        <taxon>Bacteria</taxon>
        <taxon>Pseudomonadati</taxon>
        <taxon>Bacteroidota</taxon>
        <taxon>Bacteroidia</taxon>
        <taxon>Bacteroidales</taxon>
        <taxon>Tannerellaceae</taxon>
        <taxon>Parabacteroides</taxon>
    </lineage>
</organism>
<accession>A0AAW6I258</accession>
<comment type="caution">
    <text evidence="1">The sequence shown here is derived from an EMBL/GenBank/DDBJ whole genome shotgun (WGS) entry which is preliminary data.</text>
</comment>
<sequence>MTGVSTDVNESSRTFFLTFSWNFQFGRKYQSSGKKIWNQDTDAGVMNTSK</sequence>
<evidence type="ECO:0000313" key="2">
    <source>
        <dbReference type="Proteomes" id="UP001213646"/>
    </source>
</evidence>